<proteinExistence type="predicted"/>
<reference evidence="1 2" key="1">
    <citation type="submission" date="2023-09" db="EMBL/GenBank/DDBJ databases">
        <title>Nesidiocoris tenuis whole genome shotgun sequence.</title>
        <authorList>
            <person name="Shibata T."/>
            <person name="Shimoda M."/>
            <person name="Kobayashi T."/>
            <person name="Uehara T."/>
        </authorList>
    </citation>
    <scope>NUCLEOTIDE SEQUENCE [LARGE SCALE GENOMIC DNA]</scope>
    <source>
        <strain evidence="1 2">Japan</strain>
    </source>
</reference>
<sequence length="149" mass="16682">MTFNLFGTARNQLFAFEEQLETDSFIPFALSIHPAQIVSLIRRRAIRRSFFAPFDPSRLCLVSENFSLSFFFQNSKGVCFVEGVFARPGGTAHQISVRPIGAGTRYYLGTVILFSTTQRLQAFSKETTADADSWNNSEEVTSACDAFAR</sequence>
<organism evidence="1 2">
    <name type="scientific">Nesidiocoris tenuis</name>
    <dbReference type="NCBI Taxonomy" id="355587"/>
    <lineage>
        <taxon>Eukaryota</taxon>
        <taxon>Metazoa</taxon>
        <taxon>Ecdysozoa</taxon>
        <taxon>Arthropoda</taxon>
        <taxon>Hexapoda</taxon>
        <taxon>Insecta</taxon>
        <taxon>Pterygota</taxon>
        <taxon>Neoptera</taxon>
        <taxon>Paraneoptera</taxon>
        <taxon>Hemiptera</taxon>
        <taxon>Heteroptera</taxon>
        <taxon>Panheteroptera</taxon>
        <taxon>Cimicomorpha</taxon>
        <taxon>Miridae</taxon>
        <taxon>Dicyphina</taxon>
        <taxon>Nesidiocoris</taxon>
    </lineage>
</organism>
<evidence type="ECO:0000313" key="2">
    <source>
        <dbReference type="Proteomes" id="UP001307889"/>
    </source>
</evidence>
<name>A0ABN7AIF2_9HEMI</name>
<gene>
    <name evidence="1" type="ORF">NTJ_04853</name>
</gene>
<dbReference type="Proteomes" id="UP001307889">
    <property type="component" value="Chromosome 3"/>
</dbReference>
<protein>
    <submittedName>
        <fullName evidence="1">Uncharacterized protein</fullName>
    </submittedName>
</protein>
<dbReference type="EMBL" id="AP028911">
    <property type="protein sequence ID" value="BES92045.1"/>
    <property type="molecule type" value="Genomic_DNA"/>
</dbReference>
<accession>A0ABN7AIF2</accession>
<keyword evidence="2" id="KW-1185">Reference proteome</keyword>
<evidence type="ECO:0000313" key="1">
    <source>
        <dbReference type="EMBL" id="BES92045.1"/>
    </source>
</evidence>